<dbReference type="PIRSF" id="PIRSF006060">
    <property type="entry name" value="AA_transporter"/>
    <property type="match status" value="1"/>
</dbReference>
<feature type="transmembrane region" description="Helical" evidence="5">
    <location>
        <begin position="249"/>
        <end position="271"/>
    </location>
</feature>
<keyword evidence="3 5" id="KW-1133">Transmembrane helix</keyword>
<comment type="subcellular location">
    <subcellularLocation>
        <location evidence="1">Membrane</location>
        <topology evidence="1">Multi-pass membrane protein</topology>
    </subcellularLocation>
</comment>
<dbReference type="EMBL" id="CP042997">
    <property type="protein sequence ID" value="QEH37056.1"/>
    <property type="molecule type" value="Genomic_DNA"/>
</dbReference>
<dbReference type="Gene3D" id="1.20.1740.10">
    <property type="entry name" value="Amino acid/polyamine transporter I"/>
    <property type="match status" value="1"/>
</dbReference>
<dbReference type="InterPro" id="IPR002293">
    <property type="entry name" value="AA/rel_permease1"/>
</dbReference>
<organism evidence="6 7">
    <name type="scientific">Aquisphaera giovannonii</name>
    <dbReference type="NCBI Taxonomy" id="406548"/>
    <lineage>
        <taxon>Bacteria</taxon>
        <taxon>Pseudomonadati</taxon>
        <taxon>Planctomycetota</taxon>
        <taxon>Planctomycetia</taxon>
        <taxon>Isosphaerales</taxon>
        <taxon>Isosphaeraceae</taxon>
        <taxon>Aquisphaera</taxon>
    </lineage>
</organism>
<evidence type="ECO:0000256" key="1">
    <source>
        <dbReference type="ARBA" id="ARBA00004141"/>
    </source>
</evidence>
<dbReference type="KEGG" id="agv:OJF2_56410"/>
<dbReference type="OrthoDB" id="259687at2"/>
<feature type="transmembrane region" description="Helical" evidence="5">
    <location>
        <begin position="404"/>
        <end position="423"/>
    </location>
</feature>
<evidence type="ECO:0000313" key="7">
    <source>
        <dbReference type="Proteomes" id="UP000324233"/>
    </source>
</evidence>
<dbReference type="GO" id="GO:0016020">
    <property type="term" value="C:membrane"/>
    <property type="evidence" value="ECO:0007669"/>
    <property type="project" value="UniProtKB-SubCell"/>
</dbReference>
<feature type="transmembrane region" description="Helical" evidence="5">
    <location>
        <begin position="171"/>
        <end position="191"/>
    </location>
</feature>
<feature type="transmembrane region" description="Helical" evidence="5">
    <location>
        <begin position="87"/>
        <end position="112"/>
    </location>
</feature>
<evidence type="ECO:0000313" key="6">
    <source>
        <dbReference type="EMBL" id="QEH37056.1"/>
    </source>
</evidence>
<dbReference type="RefSeq" id="WP_148596668.1">
    <property type="nucleotide sequence ID" value="NZ_CP042997.1"/>
</dbReference>
<keyword evidence="2 5" id="KW-0812">Transmembrane</keyword>
<keyword evidence="4 5" id="KW-0472">Membrane</keyword>
<feature type="transmembrane region" description="Helical" evidence="5">
    <location>
        <begin position="141"/>
        <end position="159"/>
    </location>
</feature>
<evidence type="ECO:0000256" key="3">
    <source>
        <dbReference type="ARBA" id="ARBA00022989"/>
    </source>
</evidence>
<evidence type="ECO:0000256" key="5">
    <source>
        <dbReference type="SAM" id="Phobius"/>
    </source>
</evidence>
<evidence type="ECO:0000256" key="2">
    <source>
        <dbReference type="ARBA" id="ARBA00022692"/>
    </source>
</evidence>
<dbReference type="InterPro" id="IPR050598">
    <property type="entry name" value="AminoAcid_Transporter"/>
</dbReference>
<evidence type="ECO:0000256" key="4">
    <source>
        <dbReference type="ARBA" id="ARBA00023136"/>
    </source>
</evidence>
<feature type="transmembrane region" description="Helical" evidence="5">
    <location>
        <begin position="44"/>
        <end position="66"/>
    </location>
</feature>
<dbReference type="AlphaFoldDB" id="A0A5B9W8U7"/>
<keyword evidence="7" id="KW-1185">Reference proteome</keyword>
<feature type="transmembrane region" description="Helical" evidence="5">
    <location>
        <begin position="211"/>
        <end position="228"/>
    </location>
</feature>
<proteinExistence type="predicted"/>
<name>A0A5B9W8U7_9BACT</name>
<gene>
    <name evidence="6" type="primary">steT_6</name>
    <name evidence="6" type="ORF">OJF2_56410</name>
</gene>
<accession>A0A5B9W8U7</accession>
<feature type="transmembrane region" description="Helical" evidence="5">
    <location>
        <begin position="429"/>
        <end position="447"/>
    </location>
</feature>
<reference evidence="6 7" key="1">
    <citation type="submission" date="2019-08" db="EMBL/GenBank/DDBJ databases">
        <title>Deep-cultivation of Planctomycetes and their phenomic and genomic characterization uncovers novel biology.</title>
        <authorList>
            <person name="Wiegand S."/>
            <person name="Jogler M."/>
            <person name="Boedeker C."/>
            <person name="Pinto D."/>
            <person name="Vollmers J."/>
            <person name="Rivas-Marin E."/>
            <person name="Kohn T."/>
            <person name="Peeters S.H."/>
            <person name="Heuer A."/>
            <person name="Rast P."/>
            <person name="Oberbeckmann S."/>
            <person name="Bunk B."/>
            <person name="Jeske O."/>
            <person name="Meyerdierks A."/>
            <person name="Storesund J.E."/>
            <person name="Kallscheuer N."/>
            <person name="Luecker S."/>
            <person name="Lage O.M."/>
            <person name="Pohl T."/>
            <person name="Merkel B.J."/>
            <person name="Hornburger P."/>
            <person name="Mueller R.-W."/>
            <person name="Bruemmer F."/>
            <person name="Labrenz M."/>
            <person name="Spormann A.M."/>
            <person name="Op den Camp H."/>
            <person name="Overmann J."/>
            <person name="Amann R."/>
            <person name="Jetten M.S.M."/>
            <person name="Mascher T."/>
            <person name="Medema M.H."/>
            <person name="Devos D.P."/>
            <person name="Kaster A.-K."/>
            <person name="Ovreas L."/>
            <person name="Rohde M."/>
            <person name="Galperin M.Y."/>
            <person name="Jogler C."/>
        </authorList>
    </citation>
    <scope>NUCLEOTIDE SEQUENCE [LARGE SCALE GENOMIC DNA]</scope>
    <source>
        <strain evidence="6 7">OJF2</strain>
    </source>
</reference>
<protein>
    <submittedName>
        <fullName evidence="6">Serine/threonine exchanger SteT</fullName>
    </submittedName>
</protein>
<dbReference type="Proteomes" id="UP000324233">
    <property type="component" value="Chromosome"/>
</dbReference>
<dbReference type="GO" id="GO:0015179">
    <property type="term" value="F:L-amino acid transmembrane transporter activity"/>
    <property type="evidence" value="ECO:0007669"/>
    <property type="project" value="TreeGrafter"/>
</dbReference>
<feature type="transmembrane region" description="Helical" evidence="5">
    <location>
        <begin position="291"/>
        <end position="318"/>
    </location>
</feature>
<dbReference type="PANTHER" id="PTHR11785">
    <property type="entry name" value="AMINO ACID TRANSPORTER"/>
    <property type="match status" value="1"/>
</dbReference>
<feature type="transmembrane region" description="Helical" evidence="5">
    <location>
        <begin position="12"/>
        <end position="32"/>
    </location>
</feature>
<dbReference type="PANTHER" id="PTHR11785:SF512">
    <property type="entry name" value="SOBREMESA, ISOFORM B"/>
    <property type="match status" value="1"/>
</dbReference>
<feature type="transmembrane region" description="Helical" evidence="5">
    <location>
        <begin position="376"/>
        <end position="392"/>
    </location>
</feature>
<sequence length="458" mass="48880">MLQRRLRLLEAVSLNTSTMVGIGPFITIPLLVASMNGPQAMAGWVLGAAVALADGLVWCELAAAFPGSGGTYHFYDSAYGDGRAGRLLKFLFVWQFFFSGPLEIASGAVGLAKYLGYFSPALLGTAWSWGDFLPGLPGRVAWGQVAAVGVMGLATLLAYRRIEMAGRLMVVLWVGMLATVGWVIATGLLNFDASRAFDFPPDAWSPTGANALGLGAALAIAMYDYLGYYQVCYLGDEVAEPARTIPRSILISVVLVSLVYLTMNVSILGVVPCREVVKSDHAATDMMLRVHGSAAAGLVSAMIVWTAMASVFASLLAYSRVPYASAKAGHFFRAFAATHPRGDFPHRSLILIGGITMAACLFELETIIAALLSSRILIQFVGQIVTVFLLHARPDAKARLPFRMPFYPIPAVIALLGWLFVFGTTDRLVLAYGVGSLLAGLVAFAIWDRTAGRGDAPP</sequence>
<dbReference type="Pfam" id="PF13520">
    <property type="entry name" value="AA_permease_2"/>
    <property type="match status" value="1"/>
</dbReference>